<sequence length="188" mass="20291">MVMAGILLCGGSGSRYRGDTHKLEAPFRGSTVFEHSLAGLRGASIEPIAVVFGVIDLSHLLHEGEVSLLNPNPNLGMASSLAIGLAWAKSLEASEVIVGLGDQPLIGSSPWLTLAHAGETSPIMVATYEGRRRNPVRISRELFDLIPSEGEVGARSLYLQFSAQLLEVECVGEPIDIDTKEELDRWNW</sequence>
<dbReference type="EC" id="2.3.1.157" evidence="2"/>
<comment type="caution">
    <text evidence="2">The sequence shown here is derived from an EMBL/GenBank/DDBJ whole genome shotgun (WGS) entry which is preliminary data.</text>
</comment>
<dbReference type="InterPro" id="IPR029044">
    <property type="entry name" value="Nucleotide-diphossugar_trans"/>
</dbReference>
<dbReference type="AlphaFoldDB" id="A0A0D8HIT3"/>
<keyword evidence="3" id="KW-1185">Reference proteome</keyword>
<feature type="domain" description="MobA-like NTP transferase" evidence="1">
    <location>
        <begin position="5"/>
        <end position="158"/>
    </location>
</feature>
<dbReference type="PANTHER" id="PTHR43777:SF1">
    <property type="entry name" value="MOLYBDENUM COFACTOR CYTIDYLYLTRANSFERASE"/>
    <property type="match status" value="1"/>
</dbReference>
<gene>
    <name evidence="2" type="primary">glmU1</name>
    <name evidence="2" type="ORF">AXFE_14050</name>
</gene>
<dbReference type="Pfam" id="PF12804">
    <property type="entry name" value="NTP_transf_3"/>
    <property type="match status" value="1"/>
</dbReference>
<evidence type="ECO:0000313" key="2">
    <source>
        <dbReference type="EMBL" id="KJF17697.1"/>
    </source>
</evidence>
<dbReference type="OrthoDB" id="4427994at2"/>
<dbReference type="InterPro" id="IPR025877">
    <property type="entry name" value="MobA-like_NTP_Trfase"/>
</dbReference>
<reference evidence="2 3" key="1">
    <citation type="submission" date="2015-01" db="EMBL/GenBank/DDBJ databases">
        <title>Draft genome of the acidophilic iron oxidizer Acidithrix ferrooxidans strain Py-F3.</title>
        <authorList>
            <person name="Poehlein A."/>
            <person name="Eisen S."/>
            <person name="Schloemann M."/>
            <person name="Johnson B.D."/>
            <person name="Daniel R."/>
            <person name="Muehling M."/>
        </authorList>
    </citation>
    <scope>NUCLEOTIDE SEQUENCE [LARGE SCALE GENOMIC DNA]</scope>
    <source>
        <strain evidence="2 3">Py-F3</strain>
    </source>
</reference>
<accession>A0A0D8HIT3</accession>
<name>A0A0D8HIT3_9ACTN</name>
<dbReference type="RefSeq" id="WP_052605144.1">
    <property type="nucleotide sequence ID" value="NZ_JXYS01000031.1"/>
</dbReference>
<dbReference type="EMBL" id="JXYS01000031">
    <property type="protein sequence ID" value="KJF17697.1"/>
    <property type="molecule type" value="Genomic_DNA"/>
</dbReference>
<organism evidence="2 3">
    <name type="scientific">Acidithrix ferrooxidans</name>
    <dbReference type="NCBI Taxonomy" id="1280514"/>
    <lineage>
        <taxon>Bacteria</taxon>
        <taxon>Bacillati</taxon>
        <taxon>Actinomycetota</taxon>
        <taxon>Acidimicrobiia</taxon>
        <taxon>Acidimicrobiales</taxon>
        <taxon>Acidimicrobiaceae</taxon>
        <taxon>Acidithrix</taxon>
    </lineage>
</organism>
<dbReference type="STRING" id="1280514.AXFE_14050"/>
<dbReference type="GO" id="GO:0019134">
    <property type="term" value="F:glucosamine-1-phosphate N-acetyltransferase activity"/>
    <property type="evidence" value="ECO:0007669"/>
    <property type="project" value="UniProtKB-EC"/>
</dbReference>
<dbReference type="Gene3D" id="3.90.550.10">
    <property type="entry name" value="Spore Coat Polysaccharide Biosynthesis Protein SpsA, Chain A"/>
    <property type="match status" value="1"/>
</dbReference>
<keyword evidence="2" id="KW-0548">Nucleotidyltransferase</keyword>
<evidence type="ECO:0000259" key="1">
    <source>
        <dbReference type="Pfam" id="PF12804"/>
    </source>
</evidence>
<dbReference type="GO" id="GO:0003977">
    <property type="term" value="F:UDP-N-acetylglucosamine diphosphorylase activity"/>
    <property type="evidence" value="ECO:0007669"/>
    <property type="project" value="UniProtKB-EC"/>
</dbReference>
<keyword evidence="2" id="KW-0808">Transferase</keyword>
<dbReference type="SUPFAM" id="SSF53448">
    <property type="entry name" value="Nucleotide-diphospho-sugar transferases"/>
    <property type="match status" value="1"/>
</dbReference>
<keyword evidence="2" id="KW-0012">Acyltransferase</keyword>
<dbReference type="Proteomes" id="UP000032360">
    <property type="component" value="Unassembled WGS sequence"/>
</dbReference>
<dbReference type="CDD" id="cd04182">
    <property type="entry name" value="GT_2_like_f"/>
    <property type="match status" value="1"/>
</dbReference>
<dbReference type="PANTHER" id="PTHR43777">
    <property type="entry name" value="MOLYBDENUM COFACTOR CYTIDYLYLTRANSFERASE"/>
    <property type="match status" value="1"/>
</dbReference>
<evidence type="ECO:0000313" key="3">
    <source>
        <dbReference type="Proteomes" id="UP000032360"/>
    </source>
</evidence>
<protein>
    <submittedName>
        <fullName evidence="2">Bifunctional protein GlmU</fullName>
        <ecNumber evidence="2">2.3.1.157</ecNumber>
        <ecNumber evidence="2">2.7.7.23</ecNumber>
    </submittedName>
</protein>
<dbReference type="EC" id="2.7.7.23" evidence="2"/>
<proteinExistence type="predicted"/>